<gene>
    <name evidence="1" type="primary">g10312</name>
    <name evidence="1" type="ORF">VP750_LOCUS9268</name>
</gene>
<name>A0ABP1G6E8_9CHLO</name>
<keyword evidence="2" id="KW-1185">Reference proteome</keyword>
<organism evidence="1 2">
    <name type="scientific">Coccomyxa viridis</name>
    <dbReference type="NCBI Taxonomy" id="1274662"/>
    <lineage>
        <taxon>Eukaryota</taxon>
        <taxon>Viridiplantae</taxon>
        <taxon>Chlorophyta</taxon>
        <taxon>core chlorophytes</taxon>
        <taxon>Trebouxiophyceae</taxon>
        <taxon>Trebouxiophyceae incertae sedis</taxon>
        <taxon>Coccomyxaceae</taxon>
        <taxon>Coccomyxa</taxon>
    </lineage>
</organism>
<reference evidence="1 2" key="1">
    <citation type="submission" date="2024-06" db="EMBL/GenBank/DDBJ databases">
        <authorList>
            <person name="Kraege A."/>
            <person name="Thomma B."/>
        </authorList>
    </citation>
    <scope>NUCLEOTIDE SEQUENCE [LARGE SCALE GENOMIC DNA]</scope>
</reference>
<dbReference type="Proteomes" id="UP001497392">
    <property type="component" value="Unassembled WGS sequence"/>
</dbReference>
<sequence length="337" mass="37742">MAARQLDQLNAEIAVLCAKADAVEKKWLAATDPQERAALRELYTDTRFERRQVDARRAALEAALLETGWFRNEMWDKGGHSDELGRFLLALPAQEDAIKGLMPGSVIELEGEAIWLNGPFGSNALFVRKVYPELIAARDDLVQERGWPQSDFETVFTGTPGIDAETRLSMFTWPCARFASERLRLQATTSLQPDQMADIALTCIKDGVPSTIQYWWETLYLQYLQRGVDDLPAALLLDGMEKAIELKLTLPAAPIEYLASLEEATTHCKSGVSILLIPQGALARRVIVRIPFEEILGKNKRNWESALYFQERVEKLFIPEDPVESVVAAMDIGESSS</sequence>
<accession>A0ABP1G6E8</accession>
<protein>
    <submittedName>
        <fullName evidence="1">G10312 protein</fullName>
    </submittedName>
</protein>
<evidence type="ECO:0000313" key="2">
    <source>
        <dbReference type="Proteomes" id="UP001497392"/>
    </source>
</evidence>
<dbReference type="EMBL" id="CAXHTA020000017">
    <property type="protein sequence ID" value="CAL5227362.1"/>
    <property type="molecule type" value="Genomic_DNA"/>
</dbReference>
<comment type="caution">
    <text evidence="1">The sequence shown here is derived from an EMBL/GenBank/DDBJ whole genome shotgun (WGS) entry which is preliminary data.</text>
</comment>
<proteinExistence type="predicted"/>
<evidence type="ECO:0000313" key="1">
    <source>
        <dbReference type="EMBL" id="CAL5227362.1"/>
    </source>
</evidence>